<dbReference type="Proteomes" id="UP000321935">
    <property type="component" value="Unassembled WGS sequence"/>
</dbReference>
<keyword evidence="2" id="KW-0732">Signal</keyword>
<dbReference type="AlphaFoldDB" id="A0A5C7AYH4"/>
<organism evidence="3 4">
    <name type="scientific">Algoriphagus aquimarinus</name>
    <dbReference type="NCBI Taxonomy" id="237018"/>
    <lineage>
        <taxon>Bacteria</taxon>
        <taxon>Pseudomonadati</taxon>
        <taxon>Bacteroidota</taxon>
        <taxon>Cytophagia</taxon>
        <taxon>Cytophagales</taxon>
        <taxon>Cyclobacteriaceae</taxon>
        <taxon>Algoriphagus</taxon>
    </lineage>
</organism>
<dbReference type="Pfam" id="PF11999">
    <property type="entry name" value="Ice_binding"/>
    <property type="match status" value="1"/>
</dbReference>
<protein>
    <submittedName>
        <fullName evidence="3">DUF3494 domain-containing protein</fullName>
    </submittedName>
</protein>
<accession>A0A5C7AYH4</accession>
<evidence type="ECO:0000256" key="2">
    <source>
        <dbReference type="ARBA" id="ARBA00022729"/>
    </source>
</evidence>
<evidence type="ECO:0000313" key="4">
    <source>
        <dbReference type="Proteomes" id="UP000321935"/>
    </source>
</evidence>
<gene>
    <name evidence="3" type="ORF">ESV85_07110</name>
</gene>
<dbReference type="EMBL" id="VORW01000002">
    <property type="protein sequence ID" value="TXE13728.1"/>
    <property type="molecule type" value="Genomic_DNA"/>
</dbReference>
<dbReference type="OrthoDB" id="2582440at2"/>
<name>A0A5C7AYH4_9BACT</name>
<sequence length="284" mass="29234">MKLKKIVPIAAILLFGIIGLESCSNDIDDSSQISTLTAEVDDSLQVSTFNAEAAANDSKSNARISKSNGLESVNLGVAGDFVILSKSGITSVYKSSIIGDIGTSPITGAAMVVDCTEVTGSVFSVNAAGPACKTTSATMLTSAIGDMQTAYTDAAGRSNPDYLNLGAGTIGGQTLLPGLYKWTSAVNIPTDITIAGSSTDIWIFQVAGTLDMSSAVRVTLEGGAQAKNIFWQVASAVTFGTTSHFEGNILGQTGINMQTGATINGRMLAQTAVTLQMNTVNKPE</sequence>
<evidence type="ECO:0000256" key="1">
    <source>
        <dbReference type="ARBA" id="ARBA00005445"/>
    </source>
</evidence>
<proteinExistence type="inferred from homology"/>
<dbReference type="NCBIfam" id="NF045625">
    <property type="entry name" value="IBP_CFB"/>
    <property type="match status" value="1"/>
</dbReference>
<evidence type="ECO:0000313" key="3">
    <source>
        <dbReference type="EMBL" id="TXE13728.1"/>
    </source>
</evidence>
<dbReference type="RefSeq" id="WP_146916080.1">
    <property type="nucleotide sequence ID" value="NZ_VORW01000002.1"/>
</dbReference>
<reference evidence="3 4" key="1">
    <citation type="submission" date="2019-08" db="EMBL/GenBank/DDBJ databases">
        <title>Genomes sequence of Algoriphagus aquimarinus ACAM450.</title>
        <authorList>
            <person name="Bowman J.P."/>
        </authorList>
    </citation>
    <scope>NUCLEOTIDE SEQUENCE [LARGE SCALE GENOMIC DNA]</scope>
    <source>
        <strain evidence="3 4">ACAM 450</strain>
    </source>
</reference>
<comment type="caution">
    <text evidence="3">The sequence shown here is derived from an EMBL/GenBank/DDBJ whole genome shotgun (WGS) entry which is preliminary data.</text>
</comment>
<comment type="similarity">
    <text evidence="1">Belongs to the ice-binding protein family.</text>
</comment>
<dbReference type="InterPro" id="IPR021884">
    <property type="entry name" value="Ice-bd_prot"/>
</dbReference>